<organism evidence="4 5">
    <name type="scientific">Penstemon davidsonii</name>
    <dbReference type="NCBI Taxonomy" id="160366"/>
    <lineage>
        <taxon>Eukaryota</taxon>
        <taxon>Viridiplantae</taxon>
        <taxon>Streptophyta</taxon>
        <taxon>Embryophyta</taxon>
        <taxon>Tracheophyta</taxon>
        <taxon>Spermatophyta</taxon>
        <taxon>Magnoliopsida</taxon>
        <taxon>eudicotyledons</taxon>
        <taxon>Gunneridae</taxon>
        <taxon>Pentapetalae</taxon>
        <taxon>asterids</taxon>
        <taxon>lamiids</taxon>
        <taxon>Lamiales</taxon>
        <taxon>Plantaginaceae</taxon>
        <taxon>Cheloneae</taxon>
        <taxon>Penstemon</taxon>
    </lineage>
</organism>
<evidence type="ECO:0000313" key="5">
    <source>
        <dbReference type="Proteomes" id="UP001291926"/>
    </source>
</evidence>
<evidence type="ECO:0000313" key="4">
    <source>
        <dbReference type="EMBL" id="KAK4478110.1"/>
    </source>
</evidence>
<proteinExistence type="inferred from homology"/>
<dbReference type="PANTHER" id="PTHR47936:SF1">
    <property type="entry name" value="PENTATRICOPEPTIDE REPEAT-CONTAINING PROTEIN GUN1, CHLOROPLASTIC"/>
    <property type="match status" value="1"/>
</dbReference>
<dbReference type="Pfam" id="PF12854">
    <property type="entry name" value="PPR_1"/>
    <property type="match status" value="1"/>
</dbReference>
<dbReference type="InterPro" id="IPR011990">
    <property type="entry name" value="TPR-like_helical_dom_sf"/>
</dbReference>
<feature type="repeat" description="PPR" evidence="3">
    <location>
        <begin position="492"/>
        <end position="526"/>
    </location>
</feature>
<feature type="repeat" description="PPR" evidence="3">
    <location>
        <begin position="387"/>
        <end position="421"/>
    </location>
</feature>
<keyword evidence="2" id="KW-0677">Repeat</keyword>
<dbReference type="Gene3D" id="1.25.40.10">
    <property type="entry name" value="Tetratricopeptide repeat domain"/>
    <property type="match status" value="3"/>
</dbReference>
<dbReference type="Pfam" id="PF13812">
    <property type="entry name" value="PPR_3"/>
    <property type="match status" value="1"/>
</dbReference>
<reference evidence="4 5" key="1">
    <citation type="journal article" date="2023" name="bioRxiv">
        <title>Genome report: Whole genome sequence and annotation of Penstemon davidsonii.</title>
        <authorList>
            <person name="Ostevik K.L."/>
            <person name="Alabady M."/>
            <person name="Zhang M."/>
            <person name="Rausher M.D."/>
        </authorList>
    </citation>
    <scope>NUCLEOTIDE SEQUENCE [LARGE SCALE GENOMIC DNA]</scope>
    <source>
        <strain evidence="4">DNT005</strain>
        <tissue evidence="4">Whole leaf</tissue>
    </source>
</reference>
<dbReference type="Pfam" id="PF13041">
    <property type="entry name" value="PPR_2"/>
    <property type="match status" value="1"/>
</dbReference>
<comment type="caution">
    <text evidence="4">The sequence shown here is derived from an EMBL/GenBank/DDBJ whole genome shotgun (WGS) entry which is preliminary data.</text>
</comment>
<dbReference type="SUPFAM" id="SSF48452">
    <property type="entry name" value="TPR-like"/>
    <property type="match status" value="1"/>
</dbReference>
<dbReference type="Proteomes" id="UP001291926">
    <property type="component" value="Unassembled WGS sequence"/>
</dbReference>
<feature type="repeat" description="PPR" evidence="3">
    <location>
        <begin position="213"/>
        <end position="247"/>
    </location>
</feature>
<accession>A0ABR0CLV1</accession>
<dbReference type="NCBIfam" id="TIGR00756">
    <property type="entry name" value="PPR"/>
    <property type="match status" value="7"/>
</dbReference>
<name>A0ABR0CLV1_9LAMI</name>
<evidence type="ECO:0000256" key="2">
    <source>
        <dbReference type="ARBA" id="ARBA00022737"/>
    </source>
</evidence>
<evidence type="ECO:0008006" key="6">
    <source>
        <dbReference type="Google" id="ProtNLM"/>
    </source>
</evidence>
<feature type="repeat" description="PPR" evidence="3">
    <location>
        <begin position="352"/>
        <end position="386"/>
    </location>
</feature>
<feature type="repeat" description="PPR" evidence="3">
    <location>
        <begin position="317"/>
        <end position="351"/>
    </location>
</feature>
<gene>
    <name evidence="4" type="ORF">RD792_017388</name>
</gene>
<sequence length="571" mass="65720">MLSKAKNLYSLSQLQTRLCLNNYCNNYINGVRTQLHSAFCTAVEPLKAEDSSGITESPELPDWVKFSDKNEGVSKPDDDDFVPPSILYWIENRKIQDQDHSDMKTIVNDIVQSDIDKISKILKNQFTSPELVVKALDGCDVDISESLIEQVLKRFSCEWIPSFGFFKWAELQNGITHSPDLYNLMVDNLGKTKKFDVMWELVEEMNKLEGYVTLDTMTKIMRRLSKAGKYDEAIKAFNKIEQFGIEKDVTSMNRLMDALVKQGSVEHAEKVFLEFKEHIPPSSQTYNILIHGWCKARKIDKANKTIEEMKIHGFSPDSVTYTCFVEAYCRDKDFRKVYSTLEEMRKNGFHPSVITYTITMKALARAKETDKAIEVYETMKRENCSIDASFCSSFIYTLNKAGRLKDSDAVFEDMSKQGIWPDVVTYNTLITLAAHNLQEEKALKLLLRMEENKCKPDLNTYCPLLKMCCRLKRMKVLSFLLSHMFKNDVSIDLGTYCLLITGLCKNGKLERACLFFEESLMKGFVPMDCTYKNLVNDLEKKGMSKEKQRIEELMLNAKQHVTVDSSKKMEI</sequence>
<dbReference type="PROSITE" id="PS51375">
    <property type="entry name" value="PPR"/>
    <property type="match status" value="8"/>
</dbReference>
<dbReference type="PANTHER" id="PTHR47936">
    <property type="entry name" value="PPR_LONG DOMAIN-CONTAINING PROTEIN"/>
    <property type="match status" value="1"/>
</dbReference>
<dbReference type="InterPro" id="IPR002885">
    <property type="entry name" value="PPR_rpt"/>
</dbReference>
<protein>
    <recommendedName>
        <fullName evidence="6">Pentatricopeptide repeat-containing protein</fullName>
    </recommendedName>
</protein>
<evidence type="ECO:0000256" key="1">
    <source>
        <dbReference type="ARBA" id="ARBA00007626"/>
    </source>
</evidence>
<feature type="repeat" description="PPR" evidence="3">
    <location>
        <begin position="282"/>
        <end position="316"/>
    </location>
</feature>
<dbReference type="EMBL" id="JAYDYQ010002688">
    <property type="protein sequence ID" value="KAK4478110.1"/>
    <property type="molecule type" value="Genomic_DNA"/>
</dbReference>
<evidence type="ECO:0000256" key="3">
    <source>
        <dbReference type="PROSITE-ProRule" id="PRU00708"/>
    </source>
</evidence>
<keyword evidence="5" id="KW-1185">Reference proteome</keyword>
<comment type="similarity">
    <text evidence="1">Belongs to the PPR family. P subfamily.</text>
</comment>
<feature type="repeat" description="PPR" evidence="3">
    <location>
        <begin position="422"/>
        <end position="456"/>
    </location>
</feature>
<feature type="repeat" description="PPR" evidence="3">
    <location>
        <begin position="248"/>
        <end position="278"/>
    </location>
</feature>
<dbReference type="Pfam" id="PF01535">
    <property type="entry name" value="PPR"/>
    <property type="match status" value="4"/>
</dbReference>